<dbReference type="GO" id="GO:0034450">
    <property type="term" value="F:ubiquitin-ubiquitin ligase activity"/>
    <property type="evidence" value="ECO:0007669"/>
    <property type="project" value="TreeGrafter"/>
</dbReference>
<dbReference type="GO" id="GO:0005737">
    <property type="term" value="C:cytoplasm"/>
    <property type="evidence" value="ECO:0007669"/>
    <property type="project" value="TreeGrafter"/>
</dbReference>
<dbReference type="AlphaFoldDB" id="A0A1I7X6B7"/>
<organism evidence="5 6">
    <name type="scientific">Heterorhabditis bacteriophora</name>
    <name type="common">Entomopathogenic nematode worm</name>
    <dbReference type="NCBI Taxonomy" id="37862"/>
    <lineage>
        <taxon>Eukaryota</taxon>
        <taxon>Metazoa</taxon>
        <taxon>Ecdysozoa</taxon>
        <taxon>Nematoda</taxon>
        <taxon>Chromadorea</taxon>
        <taxon>Rhabditida</taxon>
        <taxon>Rhabditina</taxon>
        <taxon>Rhabditomorpha</taxon>
        <taxon>Strongyloidea</taxon>
        <taxon>Heterorhabditidae</taxon>
        <taxon>Heterorhabditis</taxon>
    </lineage>
</organism>
<keyword evidence="1 2" id="KW-0833">Ubl conjugation pathway</keyword>
<evidence type="ECO:0000313" key="5">
    <source>
        <dbReference type="Proteomes" id="UP000095283"/>
    </source>
</evidence>
<dbReference type="PANTHER" id="PTHR46276:SF1">
    <property type="entry name" value="E3 UBIQUITIN-PROTEIN LIGASE UBR5"/>
    <property type="match status" value="1"/>
</dbReference>
<accession>A0A1I7X6B7</accession>
<evidence type="ECO:0000313" key="6">
    <source>
        <dbReference type="WBParaSite" id="Hba_13106"/>
    </source>
</evidence>
<dbReference type="PANTHER" id="PTHR46276">
    <property type="entry name" value="E3 UBIQUITIN-PROTEIN LIGASE UBR5"/>
    <property type="match status" value="1"/>
</dbReference>
<feature type="region of interest" description="Disordered" evidence="3">
    <location>
        <begin position="1"/>
        <end position="91"/>
    </location>
</feature>
<protein>
    <submittedName>
        <fullName evidence="6">HECT domain-containing protein</fullName>
    </submittedName>
</protein>
<feature type="compositionally biased region" description="Low complexity" evidence="3">
    <location>
        <begin position="56"/>
        <end position="68"/>
    </location>
</feature>
<dbReference type="PROSITE" id="PS50237">
    <property type="entry name" value="HECT"/>
    <property type="match status" value="1"/>
</dbReference>
<dbReference type="SMART" id="SM00119">
    <property type="entry name" value="HECTc"/>
    <property type="match status" value="1"/>
</dbReference>
<feature type="region of interest" description="Disordered" evidence="3">
    <location>
        <begin position="168"/>
        <end position="190"/>
    </location>
</feature>
<dbReference type="Gene3D" id="3.90.1750.10">
    <property type="entry name" value="Hect, E3 ligase catalytic domains"/>
    <property type="match status" value="1"/>
</dbReference>
<keyword evidence="5" id="KW-1185">Reference proteome</keyword>
<reference evidence="6" key="1">
    <citation type="submission" date="2016-11" db="UniProtKB">
        <authorList>
            <consortium name="WormBaseParasite"/>
        </authorList>
    </citation>
    <scope>IDENTIFICATION</scope>
</reference>
<feature type="compositionally biased region" description="Basic and acidic residues" evidence="3">
    <location>
        <begin position="24"/>
        <end position="52"/>
    </location>
</feature>
<dbReference type="Pfam" id="PF00632">
    <property type="entry name" value="HECT"/>
    <property type="match status" value="1"/>
</dbReference>
<name>A0A1I7X6B7_HETBA</name>
<dbReference type="SUPFAM" id="SSF56204">
    <property type="entry name" value="Hect, E3 ligase catalytic domain"/>
    <property type="match status" value="1"/>
</dbReference>
<dbReference type="GO" id="GO:0090263">
    <property type="term" value="P:positive regulation of canonical Wnt signaling pathway"/>
    <property type="evidence" value="ECO:0007669"/>
    <property type="project" value="TreeGrafter"/>
</dbReference>
<dbReference type="WBParaSite" id="Hba_13106">
    <property type="protein sequence ID" value="Hba_13106"/>
    <property type="gene ID" value="Hba_13106"/>
</dbReference>
<evidence type="ECO:0000256" key="1">
    <source>
        <dbReference type="ARBA" id="ARBA00022786"/>
    </source>
</evidence>
<sequence>MNKKFRSAPTMSWTFRRAPSTRQLRSEEDWAAEHERREREREQERRERDDRNGNYSRTQRPPATTSSSQPPPPSTVTADAPRVNRRNSRHEEAIPGTLLASYQMSTAFMFLIRALGEVLLQLHFEEKIENIRILTRLEPSWGWMYTVLDRVEAQLRFGNAVMASGITDGRHRTGSQKRKESGAVKKEKGEDAGCSRRDALDYLLSVLRSQSAEAGDDLPIIEIEVLRTLAFVFDAHVFYADNLEFLKTVMKTREEENVGVIETQETNLEAPIIRRFFQRSSSVCFAGAMSSDAWDTMGMSSSHLPLVDRPHILTPDADRDSLFAPPARALTRVEYEQISRNLGVEHVGNQSLTTASEHPRLVTQEEEVEDLDFSPTDEPIHAPEGMEPLSIEAVRAEMKAAVRTPLNLAMARWKNALQLMARECHQDMLSALGGETGKSPLLSTIARFPVRQTHFKKTMDKFRTAQTKDISLEVHRDPAQLVRDTVFQLNQTYVRRVNAPRGRDLSVPDALQQPFGSGRVSSYSKFSLNYVRLIFKGLQTLKKLPFDELGWGSGGDDYLYGGPVKSMIIAYFGYFFMRVSIFVSSKCLKGGIIFNSTIPHPTTDDAPLFARPSRRGFYAPVAGRLSPIRINTFRNVGRLDNLIYYASYNKCMLLFFRVIGLCLSQGELFPMRLSRHVLKYILDRPISWLDLAFFDPQVLFESLRQLLVGDGDQAFFDAMQLRFVVDIPTEDPSQPSATVELKPNGENIPVTRTNVVEYVYRYVETRLLGDNIKCLQALRQGVFDVLPEGSLRGLTAEDLRLILCGTEQVCMATLQSLTTFADESHASTETLSRFKQWFWSVVDSLSMQEKQELVFFWTGAPSLPPLGEFWQPPPTVMVRPPDDAYLPTANTCISRLYVPLYSSRKVLRAKLQLAIKAKNFGFV</sequence>
<dbReference type="InterPro" id="IPR000569">
    <property type="entry name" value="HECT_dom"/>
</dbReference>
<feature type="active site" description="Glycyl thioester intermediate" evidence="2">
    <location>
        <position position="892"/>
    </location>
</feature>
<feature type="region of interest" description="Disordered" evidence="3">
    <location>
        <begin position="363"/>
        <end position="384"/>
    </location>
</feature>
<feature type="domain" description="HECT" evidence="4">
    <location>
        <begin position="657"/>
        <end position="923"/>
    </location>
</feature>
<evidence type="ECO:0000256" key="2">
    <source>
        <dbReference type="PROSITE-ProRule" id="PRU00104"/>
    </source>
</evidence>
<evidence type="ECO:0000259" key="4">
    <source>
        <dbReference type="PROSITE" id="PS50237"/>
    </source>
</evidence>
<dbReference type="Gene3D" id="3.30.2410.10">
    <property type="entry name" value="Hect, E3 ligase catalytic domain"/>
    <property type="match status" value="1"/>
</dbReference>
<dbReference type="GO" id="GO:0005634">
    <property type="term" value="C:nucleus"/>
    <property type="evidence" value="ECO:0007669"/>
    <property type="project" value="TreeGrafter"/>
</dbReference>
<dbReference type="GO" id="GO:0000209">
    <property type="term" value="P:protein polyubiquitination"/>
    <property type="evidence" value="ECO:0007669"/>
    <property type="project" value="TreeGrafter"/>
</dbReference>
<evidence type="ECO:0000256" key="3">
    <source>
        <dbReference type="SAM" id="MobiDB-lite"/>
    </source>
</evidence>
<dbReference type="Proteomes" id="UP000095283">
    <property type="component" value="Unplaced"/>
</dbReference>
<feature type="compositionally biased region" description="Basic and acidic residues" evidence="3">
    <location>
        <begin position="177"/>
        <end position="190"/>
    </location>
</feature>
<dbReference type="Gene3D" id="3.30.2160.10">
    <property type="entry name" value="Hect, E3 ligase catalytic domain"/>
    <property type="match status" value="1"/>
</dbReference>
<proteinExistence type="predicted"/>
<dbReference type="InterPro" id="IPR035983">
    <property type="entry name" value="Hect_E3_ubiquitin_ligase"/>
</dbReference>